<gene>
    <name evidence="2" type="ORF">PCOR1329_LOCUS53199</name>
</gene>
<feature type="compositionally biased region" description="Basic and acidic residues" evidence="1">
    <location>
        <begin position="157"/>
        <end position="167"/>
    </location>
</feature>
<evidence type="ECO:0000313" key="2">
    <source>
        <dbReference type="EMBL" id="CAK0865757.1"/>
    </source>
</evidence>
<feature type="non-terminal residue" evidence="2">
    <location>
        <position position="1"/>
    </location>
</feature>
<sequence>AAAGGNPAADAGLGGDGEFEGQVRALEAWLAAHPGRFPRDCGRSGPGEAQLSAFLRARLHEWASGRLPEARRARLAAVPGVEDRFKQVTRPRSFESLVGELAAWAERHAGRLPLAGALGAEERRLSKFLNNHRPRAPAGGPGAGRPAEGAPGAAADGARRGTPRDAVGDPAGRAAAARAARRLLRAAPGDCAPGSRRTAARTPGGAASGTSASCTRS</sequence>
<evidence type="ECO:0008006" key="4">
    <source>
        <dbReference type="Google" id="ProtNLM"/>
    </source>
</evidence>
<keyword evidence="3" id="KW-1185">Reference proteome</keyword>
<comment type="caution">
    <text evidence="2">The sequence shown here is derived from an EMBL/GenBank/DDBJ whole genome shotgun (WGS) entry which is preliminary data.</text>
</comment>
<evidence type="ECO:0000313" key="3">
    <source>
        <dbReference type="Proteomes" id="UP001189429"/>
    </source>
</evidence>
<dbReference type="Proteomes" id="UP001189429">
    <property type="component" value="Unassembled WGS sequence"/>
</dbReference>
<proteinExistence type="predicted"/>
<evidence type="ECO:0000256" key="1">
    <source>
        <dbReference type="SAM" id="MobiDB-lite"/>
    </source>
</evidence>
<feature type="compositionally biased region" description="Low complexity" evidence="1">
    <location>
        <begin position="194"/>
        <end position="217"/>
    </location>
</feature>
<feature type="region of interest" description="Disordered" evidence="1">
    <location>
        <begin position="131"/>
        <end position="217"/>
    </location>
</feature>
<dbReference type="EMBL" id="CAUYUJ010016483">
    <property type="protein sequence ID" value="CAK0865757.1"/>
    <property type="molecule type" value="Genomic_DNA"/>
</dbReference>
<feature type="compositionally biased region" description="Low complexity" evidence="1">
    <location>
        <begin position="168"/>
        <end position="178"/>
    </location>
</feature>
<accession>A0ABN9V083</accession>
<organism evidence="2 3">
    <name type="scientific">Prorocentrum cordatum</name>
    <dbReference type="NCBI Taxonomy" id="2364126"/>
    <lineage>
        <taxon>Eukaryota</taxon>
        <taxon>Sar</taxon>
        <taxon>Alveolata</taxon>
        <taxon>Dinophyceae</taxon>
        <taxon>Prorocentrales</taxon>
        <taxon>Prorocentraceae</taxon>
        <taxon>Prorocentrum</taxon>
    </lineage>
</organism>
<reference evidence="2" key="1">
    <citation type="submission" date="2023-10" db="EMBL/GenBank/DDBJ databases">
        <authorList>
            <person name="Chen Y."/>
            <person name="Shah S."/>
            <person name="Dougan E. K."/>
            <person name="Thang M."/>
            <person name="Chan C."/>
        </authorList>
    </citation>
    <scope>NUCLEOTIDE SEQUENCE [LARGE SCALE GENOMIC DNA]</scope>
</reference>
<protein>
    <recommendedName>
        <fullName evidence="4">SCAN box domain-containing protein</fullName>
    </recommendedName>
</protein>
<name>A0ABN9V083_9DINO</name>
<feature type="compositionally biased region" description="Low complexity" evidence="1">
    <location>
        <begin position="144"/>
        <end position="156"/>
    </location>
</feature>